<dbReference type="CDD" id="cd19543">
    <property type="entry name" value="DCL_NRPS"/>
    <property type="match status" value="1"/>
</dbReference>
<dbReference type="Gene3D" id="1.10.1200.10">
    <property type="entry name" value="ACP-like"/>
    <property type="match status" value="4"/>
</dbReference>
<dbReference type="Gene3D" id="3.30.559.10">
    <property type="entry name" value="Chloramphenicol acetyltransferase-like domain"/>
    <property type="match status" value="5"/>
</dbReference>
<feature type="domain" description="Carrier" evidence="5">
    <location>
        <begin position="2097"/>
        <end position="2171"/>
    </location>
</feature>
<dbReference type="CDD" id="cd19531">
    <property type="entry name" value="LCL_NRPS-like"/>
    <property type="match status" value="2"/>
</dbReference>
<feature type="domain" description="Carrier" evidence="5">
    <location>
        <begin position="1041"/>
        <end position="1116"/>
    </location>
</feature>
<dbReference type="EMBL" id="JAYKLX010000002">
    <property type="protein sequence ID" value="MEB3344961.1"/>
    <property type="molecule type" value="Genomic_DNA"/>
</dbReference>
<dbReference type="InterPro" id="IPR044894">
    <property type="entry name" value="TubC_N_sf"/>
</dbReference>
<dbReference type="PANTHER" id="PTHR45527:SF1">
    <property type="entry name" value="FATTY ACID SYNTHASE"/>
    <property type="match status" value="1"/>
</dbReference>
<evidence type="ECO:0000256" key="4">
    <source>
        <dbReference type="ARBA" id="ARBA00022737"/>
    </source>
</evidence>
<dbReference type="SUPFAM" id="SSF56801">
    <property type="entry name" value="Acetyl-CoA synthetase-like"/>
    <property type="match status" value="4"/>
</dbReference>
<dbReference type="InterPro" id="IPR042099">
    <property type="entry name" value="ANL_N_sf"/>
</dbReference>
<evidence type="ECO:0000256" key="3">
    <source>
        <dbReference type="ARBA" id="ARBA00022553"/>
    </source>
</evidence>
<dbReference type="Gene3D" id="3.40.50.12780">
    <property type="entry name" value="N-terminal domain of ligase-like"/>
    <property type="match status" value="1"/>
</dbReference>
<keyword evidence="2" id="KW-0596">Phosphopantetheine</keyword>
<protein>
    <submittedName>
        <fullName evidence="6">Amino acid adenylation domain-containing protein</fullName>
    </submittedName>
</protein>
<dbReference type="Gene3D" id="2.30.38.10">
    <property type="entry name" value="Luciferase, Domain 3"/>
    <property type="match status" value="3"/>
</dbReference>
<dbReference type="InterPro" id="IPR036736">
    <property type="entry name" value="ACP-like_sf"/>
</dbReference>
<dbReference type="InterPro" id="IPR009081">
    <property type="entry name" value="PP-bd_ACP"/>
</dbReference>
<evidence type="ECO:0000313" key="7">
    <source>
        <dbReference type="Proteomes" id="UP001327027"/>
    </source>
</evidence>
<dbReference type="CDD" id="cd19534">
    <property type="entry name" value="E_NRPS"/>
    <property type="match status" value="1"/>
</dbReference>
<dbReference type="InterPro" id="IPR023213">
    <property type="entry name" value="CAT-like_dom_sf"/>
</dbReference>
<dbReference type="InterPro" id="IPR001242">
    <property type="entry name" value="Condensation_dom"/>
</dbReference>
<dbReference type="Pfam" id="PF00550">
    <property type="entry name" value="PP-binding"/>
    <property type="match status" value="4"/>
</dbReference>
<keyword evidence="4" id="KW-0677">Repeat</keyword>
<dbReference type="InterPro" id="IPR010060">
    <property type="entry name" value="NRPS_synth"/>
</dbReference>
<dbReference type="Gene3D" id="1.10.10.1830">
    <property type="entry name" value="Non-ribosomal peptide synthase, adenylation domain"/>
    <property type="match status" value="1"/>
</dbReference>
<accession>A0ABU5ZT51</accession>
<dbReference type="CDD" id="cd05930">
    <property type="entry name" value="A_NRPS"/>
    <property type="match status" value="3"/>
</dbReference>
<evidence type="ECO:0000256" key="1">
    <source>
        <dbReference type="ARBA" id="ARBA00001957"/>
    </source>
</evidence>
<evidence type="ECO:0000259" key="5">
    <source>
        <dbReference type="PROSITE" id="PS50075"/>
    </source>
</evidence>
<dbReference type="PROSITE" id="PS50075">
    <property type="entry name" value="CARRIER"/>
    <property type="match status" value="4"/>
</dbReference>
<keyword evidence="7" id="KW-1185">Reference proteome</keyword>
<dbReference type="NCBIfam" id="TIGR01720">
    <property type="entry name" value="NRPS-para261"/>
    <property type="match status" value="1"/>
</dbReference>
<dbReference type="PROSITE" id="PS00012">
    <property type="entry name" value="PHOSPHOPANTETHEINE"/>
    <property type="match status" value="2"/>
</dbReference>
<comment type="cofactor">
    <cofactor evidence="1">
        <name>pantetheine 4'-phosphate</name>
        <dbReference type="ChEBI" id="CHEBI:47942"/>
    </cofactor>
</comment>
<gene>
    <name evidence="6" type="ORF">U6A24_05785</name>
</gene>
<dbReference type="SUPFAM" id="SSF47336">
    <property type="entry name" value="ACP-like"/>
    <property type="match status" value="4"/>
</dbReference>
<dbReference type="InterPro" id="IPR010071">
    <property type="entry name" value="AA_adenyl_dom"/>
</dbReference>
<feature type="domain" description="Carrier" evidence="5">
    <location>
        <begin position="3607"/>
        <end position="3682"/>
    </location>
</feature>
<dbReference type="Proteomes" id="UP001327027">
    <property type="component" value="Unassembled WGS sequence"/>
</dbReference>
<dbReference type="Pfam" id="PF00668">
    <property type="entry name" value="Condensation"/>
    <property type="match status" value="5"/>
</dbReference>
<proteinExistence type="predicted"/>
<dbReference type="InterPro" id="IPR020845">
    <property type="entry name" value="AMP-binding_CS"/>
</dbReference>
<evidence type="ECO:0000256" key="2">
    <source>
        <dbReference type="ARBA" id="ARBA00022450"/>
    </source>
</evidence>
<dbReference type="Pfam" id="PF18563">
    <property type="entry name" value="TubC_N"/>
    <property type="match status" value="1"/>
</dbReference>
<reference evidence="6 7" key="1">
    <citation type="journal article" date="2013" name="Int. J. Syst. Evol. Microbiol.">
        <title>Aquimarina gracilis sp. nov., isolated from the gut microflora of a mussel, Mytilus coruscus, and emended description of Aquimarina spongiae.</title>
        <authorList>
            <person name="Park S.C."/>
            <person name="Choe H.N."/>
            <person name="Baik K.S."/>
            <person name="Seong C.N."/>
        </authorList>
    </citation>
    <scope>NUCLEOTIDE SEQUENCE [LARGE SCALE GENOMIC DNA]</scope>
    <source>
        <strain evidence="6 7">PSC32</strain>
    </source>
</reference>
<dbReference type="InterPro" id="IPR045851">
    <property type="entry name" value="AMP-bd_C_sf"/>
</dbReference>
<comment type="caution">
    <text evidence="6">The sequence shown here is derived from an EMBL/GenBank/DDBJ whole genome shotgun (WGS) entry which is preliminary data.</text>
</comment>
<evidence type="ECO:0000313" key="6">
    <source>
        <dbReference type="EMBL" id="MEB3344961.1"/>
    </source>
</evidence>
<dbReference type="Pfam" id="PF13193">
    <property type="entry name" value="AMP-binding_C"/>
    <property type="match status" value="4"/>
</dbReference>
<dbReference type="PANTHER" id="PTHR45527">
    <property type="entry name" value="NONRIBOSOMAL PEPTIDE SYNTHETASE"/>
    <property type="match status" value="1"/>
</dbReference>
<dbReference type="InterPro" id="IPR006162">
    <property type="entry name" value="Ppantetheine_attach_site"/>
</dbReference>
<name>A0ABU5ZT51_9FLAO</name>
<dbReference type="RefSeq" id="WP_324178984.1">
    <property type="nucleotide sequence ID" value="NZ_BAABAW010000003.1"/>
</dbReference>
<dbReference type="NCBIfam" id="TIGR01733">
    <property type="entry name" value="AA-adenyl-dom"/>
    <property type="match status" value="4"/>
</dbReference>
<dbReference type="Gene3D" id="3.30.300.30">
    <property type="match status" value="4"/>
</dbReference>
<dbReference type="InterPro" id="IPR025110">
    <property type="entry name" value="AMP-bd_C"/>
</dbReference>
<organism evidence="6 7">
    <name type="scientific">Aquimarina gracilis</name>
    <dbReference type="NCBI Taxonomy" id="874422"/>
    <lineage>
        <taxon>Bacteria</taxon>
        <taxon>Pseudomonadati</taxon>
        <taxon>Bacteroidota</taxon>
        <taxon>Flavobacteriia</taxon>
        <taxon>Flavobacteriales</taxon>
        <taxon>Flavobacteriaceae</taxon>
        <taxon>Aquimarina</taxon>
    </lineage>
</organism>
<dbReference type="NCBIfam" id="NF003417">
    <property type="entry name" value="PRK04813.1"/>
    <property type="match status" value="4"/>
</dbReference>
<keyword evidence="3" id="KW-0597">Phosphoprotein</keyword>
<feature type="domain" description="Carrier" evidence="5">
    <location>
        <begin position="4680"/>
        <end position="4755"/>
    </location>
</feature>
<sequence length="4768" mass="544977">MKTFLSKLIKENIHISLNEGELSVKIPNKGVNPAIIQEIKSRKEDLILYLSNLKKNGDKVYSNIDNVPENEHYLISNSQQRLWILNQFEDQARAYNIFTQIELKGNYNISLFERAIFSLIERHEILRTVFKEVESGEVRQFVLTQEEFNFEVDFKDFRNEEDPVKEYQLYIDHDSYQPFDLKCGPLLRVALLHVEDDKYIFHFNMHHIISDGWSLDILLRDMMSYYRAYEAGTPVNVPPLRVQYKDYSAWQFNQLTKPEYQEHKKYWVDKLSGEIPKIDLPSYKKRPNFQTSNGRYLSTFLSSDLSKKMYDFIQNHQGSLFMLTLSAVNVLLHKYTHNTDILIGSQVAGRSHPDLEDQIGFYVNVLAIRNTISPNDSFVKFYNRVKENTLEDFEHEEYPYDEIIEALELNYDPSRTSLYDVSLTFHESNINNSDTSIMTNPGVIEDRGFVANKNDIEFHFMPLGDVISFEIIFNNDIYDADMMKGLMNHFQMILEEVMNSPDLSMSNLDYLNEKEKNQLFNNFNKTSINYNEAINEIVYTPVIDLFKSQVFKAPNVEAINYEGVSFNYEVLDDYSDRLAWYLKDNCGLGKGDLVGILQDRSEKMIISILAILKAGGAYVPIDPTYPKDRKSYIIEDTGINILLTQKAFEKDLKCYSGLIFKVDDQLDKLEKKIFNAIPVEKTDLAYIIYTSGSTGKPKGCMLSHGNLSNYIQWSNNYYFNDDIGDFGLFTSLSFDLTITSIFCVLTRGKSLKIYSQDDELSNVLIDSFDESNNINTIKLTPSHISLLEQLDIESSNIQCVIVGGEEVNLDHVRTLKNINPSIRVFNEYGPTETTVGCIVSELKLDQQVVIGKPISGVKVFILGASLELLPIGVQGEICISGLGVGLGYLNNSELSAEKFIPNPFLKGEFMYRTGDIGRWLKDGTIEFFGRKDSQVKIRGYRIELGEIENTLSEREEIKTAVVIAKEDSLGNKDLVAYYTSSKDLMVSDLRSYLQDFLPSYMIPNYFIAIDEVPLTTNGKINYKALPDYRNLELDSESRYVPPRNEIEKKIVTIWQNVLERNQIGVNDDFFNLGGHSLKGIKLTNEYHKAFNVKLSIKDIFSNTSLASHVALISSLDKNEHFIIPVAPVANNYPISDAQRRLWVLSQIEEASVSYNMPNSFNLKDVQDLESLKRSILSVLERHEILRTVFKEDSDGKVYQVVLELSELGFDIGYKNFTKDKNPWKSTQDFIKKDSYLPFDLEKGPLLRVVLLQVTDSEYVLYYNMHHIISDGWSMNVLLRDISSFYEHYSENKSLQLSELRIQYKDFSSWQLAQLDTYQYKIHRDYWLEKLSGDLEILNLPTYKQRPLLKTYNGRMVQTFFSKKDTLAIRNYAAQKEGTVFMFLLSLLKVLFYRYTGQEDIVITSSVAGRDHSDLEDQIGFYINTIALRNKINGGISFDQFYQNVKENLLEAYTHQMYPFDRLCDELKINENTARNPLLDIRVVLQNVGEVDETLEMSTTEIEVIKDCGSAMSKFDMLFIFEEVGDHLSLSLTYNTDIYDHLMIEKFLEHYQELTRKILEKSETKIEDFDYLSDVDSSYLDSMVLDSVVGDLTVLDLFRSQVSTSPDALAIVSSDGSFTYKEIDDRSDRLAQYLVDHYDVESDDLIGILMPVSSWSIISIMAILKSGGCYVPIDSDMPDERIRYIIEDTNIKALCSISGAIDSSKDYQVDILNVDLLWDMVKDLEFASTLPVAYPKDLAYVIYTSGSTGHPKGVMVTHGNLSDYIIGLYTHTSIKSSSSFALMSNIATDLGNTVLYGSLLSGGVLHLPSKDLLRDVEGMHSYFKQHSIDCIKIVPAHWNALSKGDELLLPNRMIIFGGDRLSVEYVDKIRTQKGDVELLNHYGPTETTIGKLLISLAEDNSYTSIPIGKPFSSTSIYVVDKQLKLCPKGVPGELLIGGTGVSRGYLNNAELTQRHFIENPFKEGAGKVYRTGDLVRMLPDETIEFIGRIDNQVKIKGNRVELGEIENLLLSKDEIDAVIVIAKESTLGDKDLVAYYKASGPLDVSELRSYLKDRLPTFMIPGYFVYLEEFPLTSNGKVNKKLLPDPELQLSNEVEYALPRNAEDQILVDVWKSVLKRDRISIYDNFYDLGGDSIKSILIVSRLKQKGYALKVSDLMQTPQLSHLSKKLTQITHVVSQITVDGEVLLSPIQKMFLTTDSFSDKSYYNQSVMLDSTLPIDSIILDKSLQFLVKHHDALRMTFRKEGGAWRQENKGLDHKSYSLDIHDLSKLNDYQSEMNSLCNSVQSSINLEDGPLFKVALFRLKDKDCLLLVIHHLVIDGVSWRILLEDLGHVYNDLEKQKDIVLPKKTDSFQKWTNTLDKYASSSTLTKEKKYWKDIISTNTTPLYKSQKQRLDVSTGEVRSTHFTLANETVELLQTKTHRVYNTEINDILLTGLGIGIQKIFGANNVIIDLEGHGRESISDDVDINRTIGWFTSLSPFSLEISDNLDFRTSLVEVKEALRKIPNKGIGYGILKYLKEDFERECNSSVVFNYLGDFGGTVNQKNKDKEGAFTYSEEYKGVESSNLNNRLDKRIGVSGMLINGALQMYITYNESVYEEKQILDLADAYKNALETIIKELSKEDKSYLTPYDLTHKKLSISELSVLNQNNNIEDVYKLSPLQEGIYYHWISSLDKATYCSQRSYRLHMPGVTIDHIHQSYELLINRHSILRTSFINDSDSLLQIVRKEVSKTYVYKDISDLSSAESRELFILDFKEKDRERGFEIKQDSLIRLTVLDLGKDNYEFVWNNHHIIMDGWCGSILINEFYLILKSLQSNQPISLSEVVPYSNYIQWLEQIDRVASKSYWKDYLSDYSIKAVLPFEKIGESTSKYLAKQQVLKIQGDDLSNFRNICSQNKITENSFIQSVWGYLLSKYNNTDDVVFGSVVSGRPSDINGIEDMVGLFINTIPVRIRYNQEMSVLDLINQVHNASISSLDHHYLNLSEVQSESQLGMDLLDHILVFENYAINELDTDSDLGNNSEEVSILSAQHETNTHYDFDILVVPNKESIDVKFQYNGNLYKEEDVIKIKTHFENVLTGFSKDPSILLKEVSYIEKSEKLRILNDFNDTHVSYEKNKTILDLFEDLVKKHSNEIAVTFENVKLSYKELNDYTNAFASYLKKKNNVKPKDLIAIKLDRSEWMIISILGILKAEGAYLPLDTSYPKERLQYIEEDSRYKVCIDKKFISDFKSEKDTYSKEKLKTRSKGSNPAYAIYTSGSTGKPKGVINSHSGLYNRLLWMRDDLGINEKDVILQKTPYTFDVSVWELLIPCITACNLVFAKPGGHKSPEYLQQLIKDAKVSIVHFVPSMLGIFLENLEPENCKSLRHVICSGEALPSNMVELFKQKLPWVQIHNLYGPTEAAIDVTAVDLTKVDTKQLGVSIGKPVANTKIYIVDKHLSHQSIGIPGELLIEGVQVAQGYLNRPDLNAEKFIKSPFTKGNYVYRTGDLAKWLPNGEISYVGRIDNQVKIRGNRIELGEIESKILSSGYVDNVVVLVKERENSHKHLVGYVVSNQSYTEDNLYNYLKASLPDYMVPSRIVVLEEFPLLINGKIDRKSLSEIEDDSNTLDQHHLAPRNELEKSLANIWEEVLSIESIGVFDNFFRIGGDSILSIRVISKINKKYKTSLTIPELYEFNTIDKLSALIQEGKALFEEKKNAINNIKDNIEILKRTVLEDIDNAQDIEDIYPMSDIQKGMVILSALDPGAGVYHDQFVFQIPSVDIDLFKEAFSKLVWKHETLRTQFDLYTYQRAVQIVKKEASFTIHHEDIRALEIKEQEEHIGGYMITERNMPFKVNSEFLWRIALFKISNTDSIFLFQFHHAILDGWSVASLNAELFSVYKQLEKQSSFKIDKLKVRYRDAVIEELYDKNNIESINFWKEELNDYKRLDIFNNKQEDQKITRTYDFDFKYKLESKCKEDGVSMKAAIYGAFVYALNTINYEDDFVIGVVSNNRPPIEDGEKLLGCFLNTVPVRNHLEHVLTLSLSDYFKEIENNLIKVKKNERLTLYEISKILDEKSAGNSPFFDVMFNYVNFHVYNSIEPITNESKEQSLEGETINKDSFLLTNTSFDFTADALGNSLNFKYKLRRELKNNIRLEDIHKCVESILLNYLEDSDLIINDVDYLSDIDSSYLDSIVLDSEVDLTVLDLFRDQVLMSPDALALVSSEGSFTYKEVDDRSDRLAQYLVDHYDVESDDLIGILMPVSSWSIISILAILKSGGCYVPIDSDMPDERIRYIIEDTNIKALCSISGAIDSSKDYQVDILDVDLLWDTIKDLEFGSTLPVAHAKDLAYVIYTSGSTGHPKGVMVTHGNLSDYIRGLYAHTTLTSSRSFALMSNIATDLGNTVLYGSLLSGGVLHLPSKDLLRDVEGMHSYFKQHSIDCIKIVPAHWNALSKGDELLLPNRMIIFGGDRLSVEYVDKIRTQKGDVELLNHYGPTETTVGKLLISLEDNNSYTSIPIGKPFSSTSIYVVDKQLKLCPKGVPGELLIGGAGVSRGYLNNVELTQRHFIENPFKEGVGKVYRTGDLVRMLPDETIEFIGRIDNQVKLRGFRIELGEIESKIQASEVVENVLVMIKTTESGRKYLIAYVVPKEEYSFDSLYNYLSVHLPEYMIPGKIIPLDEFPLTPNGKINRKALINLEIEKDTLEHFVEPRNEIEESLMQIWEGILEHQSFGVQDNFFRIGGDSLLVVKLKHELGKIYDKPINIVDLFNNTTIEEQANLFLRIEELEEVSEIDEIKF</sequence>
<dbReference type="PROSITE" id="PS00455">
    <property type="entry name" value="AMP_BINDING"/>
    <property type="match status" value="3"/>
</dbReference>
<dbReference type="InterPro" id="IPR000873">
    <property type="entry name" value="AMP-dep_synth/lig_dom"/>
</dbReference>
<dbReference type="Pfam" id="PF00501">
    <property type="entry name" value="AMP-binding"/>
    <property type="match status" value="4"/>
</dbReference>
<dbReference type="InterPro" id="IPR041464">
    <property type="entry name" value="TubC_N"/>
</dbReference>
<dbReference type="SUPFAM" id="SSF52777">
    <property type="entry name" value="CoA-dependent acyltransferases"/>
    <property type="match status" value="10"/>
</dbReference>
<dbReference type="Gene3D" id="3.40.50.980">
    <property type="match status" value="6"/>
</dbReference>
<dbReference type="SMART" id="SM01294">
    <property type="entry name" value="PKS_PP_betabranch"/>
    <property type="match status" value="1"/>
</dbReference>
<dbReference type="Gene3D" id="3.30.559.30">
    <property type="entry name" value="Nonribosomal peptide synthetase, condensation domain"/>
    <property type="match status" value="5"/>
</dbReference>